<accession>A0A0E9RQ41</accession>
<sequence length="37" mass="4198">MRVISLFTFIFQRFQSACLGISISLADAESVNFICIR</sequence>
<dbReference type="EMBL" id="GBXM01108049">
    <property type="protein sequence ID" value="JAH00528.1"/>
    <property type="molecule type" value="Transcribed_RNA"/>
</dbReference>
<reference evidence="1" key="2">
    <citation type="journal article" date="2015" name="Fish Shellfish Immunol.">
        <title>Early steps in the European eel (Anguilla anguilla)-Vibrio vulnificus interaction in the gills: Role of the RtxA13 toxin.</title>
        <authorList>
            <person name="Callol A."/>
            <person name="Pajuelo D."/>
            <person name="Ebbesson L."/>
            <person name="Teles M."/>
            <person name="MacKenzie S."/>
            <person name="Amaro C."/>
        </authorList>
    </citation>
    <scope>NUCLEOTIDE SEQUENCE</scope>
</reference>
<evidence type="ECO:0000313" key="1">
    <source>
        <dbReference type="EMBL" id="JAH30937.1"/>
    </source>
</evidence>
<name>A0A0E9RQ41_ANGAN</name>
<organism evidence="1">
    <name type="scientific">Anguilla anguilla</name>
    <name type="common">European freshwater eel</name>
    <name type="synonym">Muraena anguilla</name>
    <dbReference type="NCBI Taxonomy" id="7936"/>
    <lineage>
        <taxon>Eukaryota</taxon>
        <taxon>Metazoa</taxon>
        <taxon>Chordata</taxon>
        <taxon>Craniata</taxon>
        <taxon>Vertebrata</taxon>
        <taxon>Euteleostomi</taxon>
        <taxon>Actinopterygii</taxon>
        <taxon>Neopterygii</taxon>
        <taxon>Teleostei</taxon>
        <taxon>Anguilliformes</taxon>
        <taxon>Anguillidae</taxon>
        <taxon>Anguilla</taxon>
    </lineage>
</organism>
<dbReference type="EMBL" id="GBXM01077640">
    <property type="protein sequence ID" value="JAH30937.1"/>
    <property type="molecule type" value="Transcribed_RNA"/>
</dbReference>
<proteinExistence type="predicted"/>
<dbReference type="AlphaFoldDB" id="A0A0E9RQ41"/>
<reference evidence="1" key="1">
    <citation type="submission" date="2014-11" db="EMBL/GenBank/DDBJ databases">
        <authorList>
            <person name="Amaro Gonzalez C."/>
        </authorList>
    </citation>
    <scope>NUCLEOTIDE SEQUENCE</scope>
</reference>
<protein>
    <submittedName>
        <fullName evidence="1">Uncharacterized protein</fullName>
    </submittedName>
</protein>